<proteinExistence type="inferred from homology"/>
<dbReference type="Proteomes" id="UP001152795">
    <property type="component" value="Unassembled WGS sequence"/>
</dbReference>
<dbReference type="EMBL" id="CACRXK020011729">
    <property type="protein sequence ID" value="CAB4021950.1"/>
    <property type="molecule type" value="Genomic_DNA"/>
</dbReference>
<feature type="compositionally biased region" description="Basic and acidic residues" evidence="2">
    <location>
        <begin position="68"/>
        <end position="103"/>
    </location>
</feature>
<evidence type="ECO:0000313" key="4">
    <source>
        <dbReference type="EMBL" id="CAB4021950.1"/>
    </source>
</evidence>
<keyword evidence="5" id="KW-1185">Reference proteome</keyword>
<organism evidence="4 5">
    <name type="scientific">Paramuricea clavata</name>
    <name type="common">Red gorgonian</name>
    <name type="synonym">Violescent sea-whip</name>
    <dbReference type="NCBI Taxonomy" id="317549"/>
    <lineage>
        <taxon>Eukaryota</taxon>
        <taxon>Metazoa</taxon>
        <taxon>Cnidaria</taxon>
        <taxon>Anthozoa</taxon>
        <taxon>Octocorallia</taxon>
        <taxon>Malacalcyonacea</taxon>
        <taxon>Plexauridae</taxon>
        <taxon>Paramuricea</taxon>
    </lineage>
</organism>
<dbReference type="PANTHER" id="PTHR16046:SF9">
    <property type="entry name" value="SMC5-SMC6 COMPLEX LOCALIZATION FACTOR PROTEIN 2"/>
    <property type="match status" value="1"/>
</dbReference>
<comment type="similarity">
    <text evidence="1">Belongs to the FAM178 family.</text>
</comment>
<evidence type="ECO:0000256" key="1">
    <source>
        <dbReference type="ARBA" id="ARBA00010311"/>
    </source>
</evidence>
<dbReference type="OrthoDB" id="10656818at2759"/>
<name>A0A6S7IXK6_PARCT</name>
<dbReference type="PANTHER" id="PTHR16046">
    <property type="entry name" value="SMC5-SMC6 COMPLEX LOCALIZATION FACTOR 2"/>
    <property type="match status" value="1"/>
</dbReference>
<evidence type="ECO:0000256" key="2">
    <source>
        <dbReference type="SAM" id="MobiDB-lite"/>
    </source>
</evidence>
<protein>
    <recommendedName>
        <fullName evidence="3">Coiled-coil SMC6 And NSE5 INteracting (CANIN) domain-containing protein</fullName>
    </recommendedName>
</protein>
<feature type="region of interest" description="Disordered" evidence="2">
    <location>
        <begin position="39"/>
        <end position="107"/>
    </location>
</feature>
<dbReference type="AlphaFoldDB" id="A0A6S7IXK6"/>
<evidence type="ECO:0000313" key="5">
    <source>
        <dbReference type="Proteomes" id="UP001152795"/>
    </source>
</evidence>
<sequence length="390" mass="44121">MDVSLEGTRRIDAMEAIDCSENQKAVSDCSDIKTDYEGINCQQQSETKNTNEEMDSEVGNVSEDPVNEDVRNMSEDSNKMSEDSNKDVRTDTDDQSDSDKCDGDSSDEELFNPVTFLCDTRIKPDVRTPEKAMTPITGSPLTPISPYVTQAKAAVRLKYSLDKLLSEKPKQVEKEKQLARLQLAMQQAIQTGRNPGMADDAPSEYQNDEKALLPIHQKELEKYKSADKGFTEETYGANLFSGLREPVKYENGCTQPFVEIADLDEFTKFLYHIPDVQIRELLCSDWITHKYMLHPCPPAVVEWLFHILCYHLDNHTVKASYNALWSILNLGDNKEKRKVLSWIPSVQNVIKVFKNYGTNLTSLLTNVSESIDIGENMELVGRNDAHTDTK</sequence>
<feature type="domain" description="Coiled-coil SMC6 And NSE5 INteracting (CANIN)" evidence="3">
    <location>
        <begin position="158"/>
        <end position="364"/>
    </location>
</feature>
<evidence type="ECO:0000259" key="3">
    <source>
        <dbReference type="Pfam" id="PF14816"/>
    </source>
</evidence>
<dbReference type="InterPro" id="IPR026161">
    <property type="entry name" value="FAM178"/>
</dbReference>
<dbReference type="Pfam" id="PF14816">
    <property type="entry name" value="CANIN"/>
    <property type="match status" value="1"/>
</dbReference>
<accession>A0A6S7IXK6</accession>
<dbReference type="InterPro" id="IPR044276">
    <property type="entry name" value="CANIN_dom"/>
</dbReference>
<gene>
    <name evidence="4" type="ORF">PACLA_8A016437</name>
</gene>
<comment type="caution">
    <text evidence="4">The sequence shown here is derived from an EMBL/GenBank/DDBJ whole genome shotgun (WGS) entry which is preliminary data.</text>
</comment>
<reference evidence="4" key="1">
    <citation type="submission" date="2020-04" db="EMBL/GenBank/DDBJ databases">
        <authorList>
            <person name="Alioto T."/>
            <person name="Alioto T."/>
            <person name="Gomez Garrido J."/>
        </authorList>
    </citation>
    <scope>NUCLEOTIDE SEQUENCE</scope>
    <source>
        <strain evidence="4">A484AB</strain>
    </source>
</reference>